<dbReference type="KEGG" id="gak:X907_2097"/>
<dbReference type="OrthoDB" id="9809136at2"/>
<gene>
    <name evidence="1" type="ORF">X907_2097</name>
</gene>
<proteinExistence type="predicted"/>
<dbReference type="Proteomes" id="UP000286954">
    <property type="component" value="Chromosome"/>
</dbReference>
<dbReference type="RefSeq" id="WP_127567704.1">
    <property type="nucleotide sequence ID" value="NZ_BMFB01000001.1"/>
</dbReference>
<evidence type="ECO:0000313" key="2">
    <source>
        <dbReference type="Proteomes" id="UP000286954"/>
    </source>
</evidence>
<keyword evidence="2" id="KW-1185">Reference proteome</keyword>
<organism evidence="1 2">
    <name type="scientific">Glycocaulis alkaliphilus</name>
    <dbReference type="NCBI Taxonomy" id="1434191"/>
    <lineage>
        <taxon>Bacteria</taxon>
        <taxon>Pseudomonadati</taxon>
        <taxon>Pseudomonadota</taxon>
        <taxon>Alphaproteobacteria</taxon>
        <taxon>Maricaulales</taxon>
        <taxon>Maricaulaceae</taxon>
        <taxon>Glycocaulis</taxon>
    </lineage>
</organism>
<dbReference type="AlphaFoldDB" id="A0A3T0EBF5"/>
<name>A0A3T0EBF5_9PROT</name>
<sequence>MPELSTWIWVDALRWRAEREGASFYALHKGDADAGVVLVKLVGADRLARLFVPVRDMEGERVWSQPLGALPMEEARADSYIARRREDDPDIWAVEIIDREGRHFLMERVEE</sequence>
<dbReference type="InterPro" id="IPR009964">
    <property type="entry name" value="DUF1491"/>
</dbReference>
<evidence type="ECO:0000313" key="1">
    <source>
        <dbReference type="EMBL" id="AZU04620.1"/>
    </source>
</evidence>
<dbReference type="EMBL" id="CP018911">
    <property type="protein sequence ID" value="AZU04620.1"/>
    <property type="molecule type" value="Genomic_DNA"/>
</dbReference>
<protein>
    <submittedName>
        <fullName evidence="1">Uncharacterized protein</fullName>
    </submittedName>
</protein>
<dbReference type="Gene3D" id="3.40.1530.20">
    <property type="entry name" value="Protein of unknown function (DUF1491)"/>
    <property type="match status" value="1"/>
</dbReference>
<accession>A0A3T0EBF5</accession>
<dbReference type="Pfam" id="PF07372">
    <property type="entry name" value="DUF1491"/>
    <property type="match status" value="1"/>
</dbReference>
<reference evidence="1 2" key="1">
    <citation type="submission" date="2016-12" db="EMBL/GenBank/DDBJ databases">
        <title>The genome of dimorphic prosthecate Glycocaulis alkaliphilus 6b-8t, isolated from crude oil dictates its adaptability in petroleum environments.</title>
        <authorList>
            <person name="Wu X.-L."/>
            <person name="Geng S."/>
        </authorList>
    </citation>
    <scope>NUCLEOTIDE SEQUENCE [LARGE SCALE GENOMIC DNA]</scope>
    <source>
        <strain evidence="1 2">6B-8</strain>
    </source>
</reference>